<sequence>MGWATDLQDASFRGVLFECAATGTTGSKTLAVKQAPYSNVASIEDMGNDPDKISLNAVFSGENYKIELDALIAAIKITGPGELVHPIDGVMQVYVETFTVNHDADNTDYCTVSLEFINAEDKKRELFIPVKTPVAIDTPSIVEAPASRLQTVLDKLKLSDSDQLFNTVTSIRNGVNQAREFLGVAKKAIEDVLSPVSWVVGLVDDVTNLATFDTNISAISKWRDVIHRIQRFKKVFQNDDDSPELKQLWRATVVASHIAVTQQVIATVRKEMVNNETISFTPVDLAVVRQNTRKVLQQTIHNERVDSNFESIAQIQIYKELADQVHLQIQELIETRPPISTVQIPVPCTVHWLAHYLYGDMNRADEIIRLNPDLMNPALLQVGMELTVYAR</sequence>
<accession>A0A4R1XFK7</accession>
<dbReference type="OrthoDB" id="378644at2"/>
<proteinExistence type="predicted"/>
<gene>
    <name evidence="2" type="ORF">EC844_12613</name>
</gene>
<dbReference type="EMBL" id="SLVJ01000026">
    <property type="protein sequence ID" value="TCM61859.1"/>
    <property type="molecule type" value="Genomic_DNA"/>
</dbReference>
<dbReference type="InterPro" id="IPR009826">
    <property type="entry name" value="DNA_circ_N"/>
</dbReference>
<feature type="domain" description="DNA circulation N-terminal" evidence="1">
    <location>
        <begin position="7"/>
        <end position="93"/>
    </location>
</feature>
<organism evidence="2 3">
    <name type="scientific">Acinetobacter calcoaceticus</name>
    <dbReference type="NCBI Taxonomy" id="471"/>
    <lineage>
        <taxon>Bacteria</taxon>
        <taxon>Pseudomonadati</taxon>
        <taxon>Pseudomonadota</taxon>
        <taxon>Gammaproteobacteria</taxon>
        <taxon>Moraxellales</taxon>
        <taxon>Moraxellaceae</taxon>
        <taxon>Acinetobacter</taxon>
        <taxon>Acinetobacter calcoaceticus/baumannii complex</taxon>
    </lineage>
</organism>
<dbReference type="Proteomes" id="UP000294963">
    <property type="component" value="Unassembled WGS sequence"/>
</dbReference>
<evidence type="ECO:0000313" key="3">
    <source>
        <dbReference type="Proteomes" id="UP000294963"/>
    </source>
</evidence>
<evidence type="ECO:0000259" key="1">
    <source>
        <dbReference type="Pfam" id="PF07157"/>
    </source>
</evidence>
<reference evidence="2 3" key="1">
    <citation type="submission" date="2019-03" db="EMBL/GenBank/DDBJ databases">
        <title>Genomic analyses of the natural microbiome of Caenorhabditis elegans.</title>
        <authorList>
            <person name="Samuel B."/>
        </authorList>
    </citation>
    <scope>NUCLEOTIDE SEQUENCE [LARGE SCALE GENOMIC DNA]</scope>
    <source>
        <strain evidence="2 3">JUb89</strain>
    </source>
</reference>
<keyword evidence="3" id="KW-1185">Reference proteome</keyword>
<dbReference type="AlphaFoldDB" id="A0A4R1XFK7"/>
<name>A0A4R1XFK7_ACICA</name>
<comment type="caution">
    <text evidence="2">The sequence shown here is derived from an EMBL/GenBank/DDBJ whole genome shotgun (WGS) entry which is preliminary data.</text>
</comment>
<dbReference type="Pfam" id="PF07157">
    <property type="entry name" value="DNA_circ_N"/>
    <property type="match status" value="1"/>
</dbReference>
<evidence type="ECO:0000313" key="2">
    <source>
        <dbReference type="EMBL" id="TCM61859.1"/>
    </source>
</evidence>
<protein>
    <submittedName>
        <fullName evidence="2">Prophage DNA circulation protein</fullName>
    </submittedName>
</protein>